<evidence type="ECO:0000256" key="1">
    <source>
        <dbReference type="SAM" id="MobiDB-lite"/>
    </source>
</evidence>
<comment type="caution">
    <text evidence="2">The sequence shown here is derived from an EMBL/GenBank/DDBJ whole genome shotgun (WGS) entry which is preliminary data.</text>
</comment>
<reference evidence="3 5" key="3">
    <citation type="submission" date="2017-11" db="EMBL/GenBank/DDBJ databases">
        <title>De-novo sequencing of pomegranate (Punica granatum L.) genome.</title>
        <authorList>
            <person name="Akparov Z."/>
            <person name="Amiraslanov A."/>
            <person name="Hajiyeva S."/>
            <person name="Abbasov M."/>
            <person name="Kaur K."/>
            <person name="Hamwieh A."/>
            <person name="Solovyev V."/>
            <person name="Salamov A."/>
            <person name="Braich B."/>
            <person name="Kosarev P."/>
            <person name="Mahmoud A."/>
            <person name="Hajiyev E."/>
            <person name="Babayeva S."/>
            <person name="Izzatullayeva V."/>
            <person name="Mammadov A."/>
            <person name="Mammadov A."/>
            <person name="Sharifova S."/>
            <person name="Ojaghi J."/>
            <person name="Eynullazada K."/>
            <person name="Bayramov B."/>
            <person name="Abdulazimova A."/>
            <person name="Shahmuradov I."/>
        </authorList>
    </citation>
    <scope>NUCLEOTIDE SEQUENCE [LARGE SCALE GENOMIC DNA]</scope>
    <source>
        <strain evidence="3">AG2017</strain>
        <strain evidence="5">cv. AG2017</strain>
        <tissue evidence="3">Leaf</tissue>
    </source>
</reference>
<reference evidence="4" key="1">
    <citation type="journal article" date="2017" name="Plant J.">
        <title>The pomegranate (Punica granatum L.) genome and the genomics of punicalagin biosynthesis.</title>
        <authorList>
            <person name="Qin G."/>
            <person name="Xu C."/>
            <person name="Ming R."/>
            <person name="Tang H."/>
            <person name="Guyot R."/>
            <person name="Kramer E.M."/>
            <person name="Hu Y."/>
            <person name="Yi X."/>
            <person name="Qi Y."/>
            <person name="Xu X."/>
            <person name="Gao Z."/>
            <person name="Pan H."/>
            <person name="Jian J."/>
            <person name="Tian Y."/>
            <person name="Yue Z."/>
            <person name="Xu Y."/>
        </authorList>
    </citation>
    <scope>NUCLEOTIDE SEQUENCE [LARGE SCALE GENOMIC DNA]</scope>
    <source>
        <strain evidence="4">cv. Dabenzi</strain>
    </source>
</reference>
<accession>A0A218WT31</accession>
<protein>
    <submittedName>
        <fullName evidence="2">Uncharacterized protein</fullName>
    </submittedName>
</protein>
<evidence type="ECO:0000313" key="2">
    <source>
        <dbReference type="EMBL" id="OWM75122.1"/>
    </source>
</evidence>
<reference evidence="2" key="2">
    <citation type="submission" date="2017-06" db="EMBL/GenBank/DDBJ databases">
        <title>The pomegranate genome and the genomics of punicalagin biosynthesis.</title>
        <authorList>
            <person name="Xu C."/>
        </authorList>
    </citation>
    <scope>NUCLEOTIDE SEQUENCE [LARGE SCALE GENOMIC DNA]</scope>
    <source>
        <tissue evidence="2">Fresh leaf</tissue>
    </source>
</reference>
<dbReference type="EMBL" id="MTKT01003402">
    <property type="protein sequence ID" value="OWM75122.1"/>
    <property type="molecule type" value="Genomic_DNA"/>
</dbReference>
<keyword evidence="5" id="KW-1185">Reference proteome</keyword>
<evidence type="ECO:0000313" key="4">
    <source>
        <dbReference type="Proteomes" id="UP000197138"/>
    </source>
</evidence>
<dbReference type="Proteomes" id="UP000197138">
    <property type="component" value="Unassembled WGS sequence"/>
</dbReference>
<evidence type="ECO:0000313" key="5">
    <source>
        <dbReference type="Proteomes" id="UP000233551"/>
    </source>
</evidence>
<name>A0A218WT31_PUNGR</name>
<dbReference type="AlphaFoldDB" id="A0A218WT31"/>
<organism evidence="2 4">
    <name type="scientific">Punica granatum</name>
    <name type="common">Pomegranate</name>
    <dbReference type="NCBI Taxonomy" id="22663"/>
    <lineage>
        <taxon>Eukaryota</taxon>
        <taxon>Viridiplantae</taxon>
        <taxon>Streptophyta</taxon>
        <taxon>Embryophyta</taxon>
        <taxon>Tracheophyta</taxon>
        <taxon>Spermatophyta</taxon>
        <taxon>Magnoliopsida</taxon>
        <taxon>eudicotyledons</taxon>
        <taxon>Gunneridae</taxon>
        <taxon>Pentapetalae</taxon>
        <taxon>rosids</taxon>
        <taxon>malvids</taxon>
        <taxon>Myrtales</taxon>
        <taxon>Lythraceae</taxon>
        <taxon>Punica</taxon>
    </lineage>
</organism>
<feature type="compositionally biased region" description="Polar residues" evidence="1">
    <location>
        <begin position="44"/>
        <end position="54"/>
    </location>
</feature>
<dbReference type="Proteomes" id="UP000233551">
    <property type="component" value="Unassembled WGS sequence"/>
</dbReference>
<proteinExistence type="predicted"/>
<dbReference type="EMBL" id="PGOL01001682">
    <property type="protein sequence ID" value="PKI55648.1"/>
    <property type="molecule type" value="Genomic_DNA"/>
</dbReference>
<evidence type="ECO:0000313" key="3">
    <source>
        <dbReference type="EMBL" id="PKI55648.1"/>
    </source>
</evidence>
<gene>
    <name evidence="2" type="ORF">CDL15_Pgr017248</name>
    <name evidence="3" type="ORF">CRG98_023959</name>
</gene>
<feature type="region of interest" description="Disordered" evidence="1">
    <location>
        <begin position="34"/>
        <end position="65"/>
    </location>
</feature>
<sequence length="120" mass="12792">MAIAQPPPQNLRRPLPASLGTALASQWQNLIDKGEIRSEGDSAETLTQQTSLGRDSSRAPQVHPGLGRLLTPQRGLSQASDLTNASVVLEVFGRSTALDEPRHGVGDIATWSPWACQGDL</sequence>